<dbReference type="EMBL" id="JADGJH010000364">
    <property type="protein sequence ID" value="KAJ3130695.1"/>
    <property type="molecule type" value="Genomic_DNA"/>
</dbReference>
<name>A0AAD5T6B4_9FUNG</name>
<dbReference type="PIRSF" id="PIRSF005715">
    <property type="entry name" value="VPS45_Sec1"/>
    <property type="match status" value="1"/>
</dbReference>
<evidence type="ECO:0000256" key="2">
    <source>
        <dbReference type="SAM" id="MobiDB-lite"/>
    </source>
</evidence>
<sequence length="586" mass="65995">MDVVKAVQGYLAKMISDVNGMKVLLLDSETTPIVSSAVTQSQLLAREVYLVDRVENKTREKMKHLKCIVFVRPTPESIQALVEELREPCYSDYFLYFSNTLKKSAIERLAEADETESVREVQEYYADFLTISSEVFSLAINAPEKPLYTENASTWDPRTFSRVTEGLVAVCLALKKKPLIRYEKNSQLAFKLAAEVQYQIQSEGPLFDFRKPDTPPILLILDRRNDPVTPLLNQWTYQAMVHELFGIINGRVDLTSITDVRPELREIVLSSDSDTFYKRTMFLNLGELGQNIKAYVDEYQAKHKSSMNIESISDMKKFMEDYPEFRKLSGNVTKHVTLVGELSRRVEADGLLEAGEVEQSLACSENHAADLRTVQKLVGQAKISFDIKLRLVLLYALRYEKSSYNSTASLIESLRNCSDSTEKHISLVDGILAYGGADRRLDDLFSNQDMLSRTKNVFTKGLKGVENVYTQHEPALVKTLQDLIKGRTKADNYPFVEGTTKDKPQDVIAFIVGGATYAEAREVQKLNANTPGVRIILGGTTIHNSTSFLREVYDSVGRWRKGNFGSGSGGLTTMTGEQRLKTSRLD</sequence>
<dbReference type="PANTHER" id="PTHR11679">
    <property type="entry name" value="VESICLE PROTEIN SORTING-ASSOCIATED"/>
    <property type="match status" value="1"/>
</dbReference>
<organism evidence="3 4">
    <name type="scientific">Physocladia obscura</name>
    <dbReference type="NCBI Taxonomy" id="109957"/>
    <lineage>
        <taxon>Eukaryota</taxon>
        <taxon>Fungi</taxon>
        <taxon>Fungi incertae sedis</taxon>
        <taxon>Chytridiomycota</taxon>
        <taxon>Chytridiomycota incertae sedis</taxon>
        <taxon>Chytridiomycetes</taxon>
        <taxon>Chytridiales</taxon>
        <taxon>Chytriomycetaceae</taxon>
        <taxon>Physocladia</taxon>
    </lineage>
</organism>
<gene>
    <name evidence="3" type="primary">VPS45</name>
    <name evidence="3" type="ORF">HK100_007684</name>
</gene>
<evidence type="ECO:0000256" key="1">
    <source>
        <dbReference type="ARBA" id="ARBA00009884"/>
    </source>
</evidence>
<dbReference type="InterPro" id="IPR001619">
    <property type="entry name" value="Sec1-like"/>
</dbReference>
<dbReference type="Pfam" id="PF00995">
    <property type="entry name" value="Sec1"/>
    <property type="match status" value="1"/>
</dbReference>
<dbReference type="Gene3D" id="1.25.40.60">
    <property type="match status" value="1"/>
</dbReference>
<dbReference type="Proteomes" id="UP001211907">
    <property type="component" value="Unassembled WGS sequence"/>
</dbReference>
<protein>
    <submittedName>
        <fullName evidence="3">Vacuolar protein sorting-associated protein 45</fullName>
    </submittedName>
</protein>
<dbReference type="InterPro" id="IPR043127">
    <property type="entry name" value="Sec-1-like_dom3a"/>
</dbReference>
<feature type="region of interest" description="Disordered" evidence="2">
    <location>
        <begin position="567"/>
        <end position="586"/>
    </location>
</feature>
<comment type="similarity">
    <text evidence="1">Belongs to the STXBP/unc-18/SEC1 family.</text>
</comment>
<evidence type="ECO:0000313" key="4">
    <source>
        <dbReference type="Proteomes" id="UP001211907"/>
    </source>
</evidence>
<dbReference type="GO" id="GO:0016192">
    <property type="term" value="P:vesicle-mediated transport"/>
    <property type="evidence" value="ECO:0007669"/>
    <property type="project" value="InterPro"/>
</dbReference>
<keyword evidence="4" id="KW-1185">Reference proteome</keyword>
<dbReference type="Gene3D" id="3.40.50.2060">
    <property type="match status" value="1"/>
</dbReference>
<dbReference type="SUPFAM" id="SSF56815">
    <property type="entry name" value="Sec1/munc18-like (SM) proteins"/>
    <property type="match status" value="1"/>
</dbReference>
<dbReference type="AlphaFoldDB" id="A0AAD5T6B4"/>
<dbReference type="InterPro" id="IPR027482">
    <property type="entry name" value="Sec1-like_dom2"/>
</dbReference>
<evidence type="ECO:0000313" key="3">
    <source>
        <dbReference type="EMBL" id="KAJ3130695.1"/>
    </source>
</evidence>
<comment type="caution">
    <text evidence="3">The sequence shown here is derived from an EMBL/GenBank/DDBJ whole genome shotgun (WGS) entry which is preliminary data.</text>
</comment>
<dbReference type="Gene3D" id="3.40.50.1910">
    <property type="match status" value="1"/>
</dbReference>
<dbReference type="InterPro" id="IPR036045">
    <property type="entry name" value="Sec1-like_sf"/>
</dbReference>
<reference evidence="3" key="1">
    <citation type="submission" date="2020-05" db="EMBL/GenBank/DDBJ databases">
        <title>Phylogenomic resolution of chytrid fungi.</title>
        <authorList>
            <person name="Stajich J.E."/>
            <person name="Amses K."/>
            <person name="Simmons R."/>
            <person name="Seto K."/>
            <person name="Myers J."/>
            <person name="Bonds A."/>
            <person name="Quandt C.A."/>
            <person name="Barry K."/>
            <person name="Liu P."/>
            <person name="Grigoriev I."/>
            <person name="Longcore J.E."/>
            <person name="James T.Y."/>
        </authorList>
    </citation>
    <scope>NUCLEOTIDE SEQUENCE</scope>
    <source>
        <strain evidence="3">JEL0513</strain>
    </source>
</reference>
<accession>A0AAD5T6B4</accession>
<proteinExistence type="inferred from homology"/>
<dbReference type="InterPro" id="IPR043154">
    <property type="entry name" value="Sec-1-like_dom1"/>
</dbReference>
<dbReference type="Gene3D" id="3.90.830.10">
    <property type="entry name" value="Syntaxin Binding Protein 1, Chain A, domain 2"/>
    <property type="match status" value="1"/>
</dbReference>